<evidence type="ECO:0000313" key="10">
    <source>
        <dbReference type="Proteomes" id="UP001359485"/>
    </source>
</evidence>
<dbReference type="PANTHER" id="PTHR24366:SF96">
    <property type="entry name" value="LEUCINE RICH REPEAT CONTAINING 53"/>
    <property type="match status" value="1"/>
</dbReference>
<dbReference type="InterPro" id="IPR035897">
    <property type="entry name" value="Toll_tir_struct_dom_sf"/>
</dbReference>
<dbReference type="SMART" id="SM00369">
    <property type="entry name" value="LRR_TYP"/>
    <property type="match status" value="20"/>
</dbReference>
<dbReference type="InterPro" id="IPR001611">
    <property type="entry name" value="Leu-rich_rpt"/>
</dbReference>
<keyword evidence="3 7" id="KW-0732">Signal</keyword>
<gene>
    <name evidence="9" type="ORF">RUM44_013152</name>
</gene>
<dbReference type="SMART" id="SM00255">
    <property type="entry name" value="TIR"/>
    <property type="match status" value="1"/>
</dbReference>
<dbReference type="EMBL" id="JAWJWF010000001">
    <property type="protein sequence ID" value="KAK6641441.1"/>
    <property type="molecule type" value="Genomic_DNA"/>
</dbReference>
<dbReference type="InterPro" id="IPR032675">
    <property type="entry name" value="LRR_dom_sf"/>
</dbReference>
<evidence type="ECO:0000313" key="9">
    <source>
        <dbReference type="EMBL" id="KAK6641441.1"/>
    </source>
</evidence>
<keyword evidence="6" id="KW-1133">Transmembrane helix</keyword>
<dbReference type="InterPro" id="IPR000157">
    <property type="entry name" value="TIR_dom"/>
</dbReference>
<feature type="region of interest" description="Disordered" evidence="5">
    <location>
        <begin position="1267"/>
        <end position="1351"/>
    </location>
</feature>
<keyword evidence="4" id="KW-0677">Repeat</keyword>
<feature type="region of interest" description="Disordered" evidence="5">
    <location>
        <begin position="1195"/>
        <end position="1244"/>
    </location>
</feature>
<feature type="chain" id="PRO_5047482136" description="TIR domain-containing protein" evidence="7">
    <location>
        <begin position="35"/>
        <end position="1363"/>
    </location>
</feature>
<dbReference type="SMART" id="SM00013">
    <property type="entry name" value="LRRNT"/>
    <property type="match status" value="1"/>
</dbReference>
<dbReference type="Gene3D" id="3.40.50.10140">
    <property type="entry name" value="Toll/interleukin-1 receptor homology (TIR) domain"/>
    <property type="match status" value="1"/>
</dbReference>
<feature type="compositionally biased region" description="Polar residues" evidence="5">
    <location>
        <begin position="1301"/>
        <end position="1334"/>
    </location>
</feature>
<dbReference type="SMART" id="SM00364">
    <property type="entry name" value="LRR_BAC"/>
    <property type="match status" value="3"/>
</dbReference>
<dbReference type="SUPFAM" id="SSF52200">
    <property type="entry name" value="Toll/Interleukin receptor TIR domain"/>
    <property type="match status" value="1"/>
</dbReference>
<proteinExistence type="inferred from homology"/>
<protein>
    <recommendedName>
        <fullName evidence="8">TIR domain-containing protein</fullName>
    </recommendedName>
</protein>
<dbReference type="Gene3D" id="3.80.10.10">
    <property type="entry name" value="Ribonuclease Inhibitor"/>
    <property type="match status" value="6"/>
</dbReference>
<dbReference type="Proteomes" id="UP001359485">
    <property type="component" value="Unassembled WGS sequence"/>
</dbReference>
<dbReference type="PROSITE" id="PS50104">
    <property type="entry name" value="TIR"/>
    <property type="match status" value="1"/>
</dbReference>
<feature type="signal peptide" evidence="7">
    <location>
        <begin position="1"/>
        <end position="34"/>
    </location>
</feature>
<keyword evidence="2" id="KW-0433">Leucine-rich repeat</keyword>
<evidence type="ECO:0000256" key="2">
    <source>
        <dbReference type="ARBA" id="ARBA00022614"/>
    </source>
</evidence>
<keyword evidence="6" id="KW-0472">Membrane</keyword>
<dbReference type="PANTHER" id="PTHR24366">
    <property type="entry name" value="IG(IMMUNOGLOBULIN) AND LRR(LEUCINE RICH REPEAT) DOMAINS"/>
    <property type="match status" value="1"/>
</dbReference>
<keyword evidence="6" id="KW-0812">Transmembrane</keyword>
<comment type="caution">
    <text evidence="9">The sequence shown here is derived from an EMBL/GenBank/DDBJ whole genome shotgun (WGS) entry which is preliminary data.</text>
</comment>
<feature type="transmembrane region" description="Helical" evidence="6">
    <location>
        <begin position="996"/>
        <end position="1020"/>
    </location>
</feature>
<evidence type="ECO:0000259" key="8">
    <source>
        <dbReference type="PROSITE" id="PS50104"/>
    </source>
</evidence>
<evidence type="ECO:0000256" key="1">
    <source>
        <dbReference type="ARBA" id="ARBA00009634"/>
    </source>
</evidence>
<accession>A0ABR1BDD1</accession>
<evidence type="ECO:0000256" key="3">
    <source>
        <dbReference type="ARBA" id="ARBA00022729"/>
    </source>
</evidence>
<dbReference type="Pfam" id="PF13855">
    <property type="entry name" value="LRR_8"/>
    <property type="match status" value="5"/>
</dbReference>
<evidence type="ECO:0000256" key="4">
    <source>
        <dbReference type="ARBA" id="ARBA00022737"/>
    </source>
</evidence>
<organism evidence="9 10">
    <name type="scientific">Polyplax serrata</name>
    <name type="common">Common mouse louse</name>
    <dbReference type="NCBI Taxonomy" id="468196"/>
    <lineage>
        <taxon>Eukaryota</taxon>
        <taxon>Metazoa</taxon>
        <taxon>Ecdysozoa</taxon>
        <taxon>Arthropoda</taxon>
        <taxon>Hexapoda</taxon>
        <taxon>Insecta</taxon>
        <taxon>Pterygota</taxon>
        <taxon>Neoptera</taxon>
        <taxon>Paraneoptera</taxon>
        <taxon>Psocodea</taxon>
        <taxon>Troctomorpha</taxon>
        <taxon>Phthiraptera</taxon>
        <taxon>Anoplura</taxon>
        <taxon>Polyplacidae</taxon>
        <taxon>Polyplax</taxon>
    </lineage>
</organism>
<feature type="domain" description="TIR" evidence="8">
    <location>
        <begin position="1052"/>
        <end position="1192"/>
    </location>
</feature>
<dbReference type="InterPro" id="IPR000372">
    <property type="entry name" value="LRRNT"/>
</dbReference>
<sequence length="1363" mass="155207">MLPRRGHSVENGGHVLHLFGFVLMAILHSSPASARHDIPNDCLWSSGNETAVSKTSVSCSFGNLDVNGLTSLQADGTLRLSVTCWEKFNRESFVPPAVNRLLHLEELSLEGCKILKLLPLGFDGLRELRKLSIHTRNHEWEAGRHLEVSEGSMSGLKELQVLDLGRSNVKAVPDEIYCPLVNLQTLNLTRNRIRDVNKIGFGSRSRPLGECSGGFDIRHLDLSHNEVKSLKNDSDLTKLKRLQSLYLQHNDMTDITSGALAGLVSLRVLNVSNNNLESLPEGLFVSCRELREVYLQNNKLTELSSGIFHRLEQLLVLDLSGNKLTSNHIDDGTFLGLIRLIVLNLSHNSLSRIGAKTFKDLFFLQILDLRNNSLQHVEENAFLPLYNLHTLNLAENRLHNIDSHLFNGLYVLSKLTLSRNKIVSIDQQAFRNCSDLKELDLSSNSLAEVPEALRELSFLKTLDLGENKISGFRNGSFKGLSQLTGLRLVDNDIGNLTKGMFWDLPSLEVLNLAKNKVQQIERGTFDFNNQLQAIRLDANFLVDINGVFASLQSLLWLNLSENHLVWFDYAFIPLNVKWLDVHGNFIESLGNYYKIQDELNIRTLDASHNRISTLTPLSIPNSVELVFINNNFITNVHPNTFYDKTNLARVDMYANQIEKLDINALRLKEVQENKTLPEFYIGGNPFHCDCSMDWLPMINNMSQRQYPKVMDLDNVMCRLTFSRGSTLAPTTETKSSDYLCKYETHCFTLCHCCDYDACDCEMTCPQNCSCYHDEAWTTNIVECSNRKLNEIPLRIPMDANEVYLDGNYLKELQNHVFIGRKNMRVLYVNNSHVESIQNRTFNGLNSLQILHLEDNDLHALKGFEFEHLSHLRELYLQNNKISYIGNMTLLPLRSLEILRLDNNRLVKFPVWQLTLNTYLVEVTLSNNQWSCRCKFLLELQTWISDNEAKVTDSSEIMCVDNNSRPPYRRSIEINNTACSDYYSGSSVIQSLMVSHYWPMVVVTLSAFVFILFPLLLIFIFRDSLKVWIYTKYGVRIWNFKGAVGKSYEDREKLYDGYVCYSPKDEEFVLQSIVAELEHGSPSFQLCLHYRDLPQPSPYMQNSSPVVVEAAEASKRVILVLSRNFLQTEWSRFEFRQALHEALKGRIFKLVLVEEGSSLPEAELDPDLRPYLKTGARVRWGEKRFWERLRYAMPSEDKHHTKSTNYRRNINNYTLDSSVGNGGHHSYPEKSKRLHPSSPSALQHNVNSHPLFKAAMAAAMNDMAPPAYSANVPPSHDVDEANYSSAATATPSPKLSHRHHQSSPNEMNSRPNSEHIYSSIDSDYSTLERNSSRRQNGVLPRPGAPWRPSDSIISDSAGVQAYLV</sequence>
<dbReference type="SUPFAM" id="SSF52058">
    <property type="entry name" value="L domain-like"/>
    <property type="match status" value="3"/>
</dbReference>
<dbReference type="InterPro" id="IPR003591">
    <property type="entry name" value="Leu-rich_rpt_typical-subtyp"/>
</dbReference>
<dbReference type="Pfam" id="PF01582">
    <property type="entry name" value="TIR"/>
    <property type="match status" value="1"/>
</dbReference>
<dbReference type="SMART" id="SM00365">
    <property type="entry name" value="LRR_SD22"/>
    <property type="match status" value="7"/>
</dbReference>
<comment type="similarity">
    <text evidence="1">Belongs to the Toll-like receptor family.</text>
</comment>
<evidence type="ECO:0000256" key="6">
    <source>
        <dbReference type="SAM" id="Phobius"/>
    </source>
</evidence>
<feature type="compositionally biased region" description="Polar residues" evidence="5">
    <location>
        <begin position="1202"/>
        <end position="1218"/>
    </location>
</feature>
<dbReference type="SUPFAM" id="SSF52047">
    <property type="entry name" value="RNI-like"/>
    <property type="match status" value="1"/>
</dbReference>
<keyword evidence="10" id="KW-1185">Reference proteome</keyword>
<name>A0ABR1BDD1_POLSC</name>
<dbReference type="PROSITE" id="PS51450">
    <property type="entry name" value="LRR"/>
    <property type="match status" value="8"/>
</dbReference>
<reference evidence="9 10" key="1">
    <citation type="submission" date="2023-09" db="EMBL/GenBank/DDBJ databases">
        <title>Genomes of two closely related lineages of the louse Polyplax serrata with different host specificities.</title>
        <authorList>
            <person name="Martinu J."/>
            <person name="Tarabai H."/>
            <person name="Stefka J."/>
            <person name="Hypsa V."/>
        </authorList>
    </citation>
    <scope>NUCLEOTIDE SEQUENCE [LARGE SCALE GENOMIC DNA]</scope>
    <source>
        <strain evidence="9">98ZLc_SE</strain>
    </source>
</reference>
<feature type="compositionally biased region" description="Polar residues" evidence="5">
    <location>
        <begin position="1281"/>
        <end position="1292"/>
    </location>
</feature>
<evidence type="ECO:0000256" key="7">
    <source>
        <dbReference type="SAM" id="SignalP"/>
    </source>
</evidence>
<evidence type="ECO:0000256" key="5">
    <source>
        <dbReference type="SAM" id="MobiDB-lite"/>
    </source>
</evidence>